<dbReference type="Proteomes" id="UP000244090">
    <property type="component" value="Unassembled WGS sequence"/>
</dbReference>
<dbReference type="RefSeq" id="WP_146169896.1">
    <property type="nucleotide sequence ID" value="NZ_QBKT01000013.1"/>
</dbReference>
<evidence type="ECO:0000259" key="2">
    <source>
        <dbReference type="Pfam" id="PF20448"/>
    </source>
</evidence>
<dbReference type="OrthoDB" id="1261237at2"/>
<name>A0A2T6BRE9_9FLAO</name>
<evidence type="ECO:0000313" key="4">
    <source>
        <dbReference type="Proteomes" id="UP000244090"/>
    </source>
</evidence>
<protein>
    <recommendedName>
        <fullName evidence="2">DUF6705 domain-containing protein</fullName>
    </recommendedName>
</protein>
<organism evidence="3 4">
    <name type="scientific">Kordia periserrulae</name>
    <dbReference type="NCBI Taxonomy" id="701523"/>
    <lineage>
        <taxon>Bacteria</taxon>
        <taxon>Pseudomonadati</taxon>
        <taxon>Bacteroidota</taxon>
        <taxon>Flavobacteriia</taxon>
        <taxon>Flavobacteriales</taxon>
        <taxon>Flavobacteriaceae</taxon>
        <taxon>Kordia</taxon>
    </lineage>
</organism>
<gene>
    <name evidence="3" type="ORF">C8N46_11348</name>
</gene>
<feature type="domain" description="DUF6705" evidence="2">
    <location>
        <begin position="3"/>
        <end position="172"/>
    </location>
</feature>
<evidence type="ECO:0000313" key="3">
    <source>
        <dbReference type="EMBL" id="PTX58557.1"/>
    </source>
</evidence>
<evidence type="ECO:0000256" key="1">
    <source>
        <dbReference type="SAM" id="SignalP"/>
    </source>
</evidence>
<comment type="caution">
    <text evidence="3">The sequence shown here is derived from an EMBL/GenBank/DDBJ whole genome shotgun (WGS) entry which is preliminary data.</text>
</comment>
<sequence>MRLFITTIIFLLISCGASTNVKAQTKTVSQNINTPFVGTWEWENGNQIFRIQLFLDEDGDIGGHYSLLQTNSNGIPTVIYKSNKDIGHGLTYGSVIYGSSNGTLLKAGIDDNTINNPNYTHISGSLTMEIINTGNCIGCSPTATWKIKEKKDLRLETDDRTFNIPTDIILTKVH</sequence>
<dbReference type="AlphaFoldDB" id="A0A2T6BRE9"/>
<dbReference type="PROSITE" id="PS51257">
    <property type="entry name" value="PROKAR_LIPOPROTEIN"/>
    <property type="match status" value="1"/>
</dbReference>
<dbReference type="Pfam" id="PF20448">
    <property type="entry name" value="DUF6705"/>
    <property type="match status" value="1"/>
</dbReference>
<keyword evidence="4" id="KW-1185">Reference proteome</keyword>
<accession>A0A2T6BRE9</accession>
<feature type="chain" id="PRO_5015674912" description="DUF6705 domain-containing protein" evidence="1">
    <location>
        <begin position="24"/>
        <end position="174"/>
    </location>
</feature>
<proteinExistence type="predicted"/>
<dbReference type="EMBL" id="QBKT01000013">
    <property type="protein sequence ID" value="PTX58557.1"/>
    <property type="molecule type" value="Genomic_DNA"/>
</dbReference>
<keyword evidence="1" id="KW-0732">Signal</keyword>
<feature type="signal peptide" evidence="1">
    <location>
        <begin position="1"/>
        <end position="23"/>
    </location>
</feature>
<dbReference type="InterPro" id="IPR046551">
    <property type="entry name" value="DUF6705"/>
</dbReference>
<reference evidence="3 4" key="1">
    <citation type="submission" date="2018-04" db="EMBL/GenBank/DDBJ databases">
        <title>Genomic Encyclopedia of Archaeal and Bacterial Type Strains, Phase II (KMG-II): from individual species to whole genera.</title>
        <authorList>
            <person name="Goeker M."/>
        </authorList>
    </citation>
    <scope>NUCLEOTIDE SEQUENCE [LARGE SCALE GENOMIC DNA]</scope>
    <source>
        <strain evidence="3 4">DSM 25731</strain>
    </source>
</reference>